<evidence type="ECO:0000313" key="1">
    <source>
        <dbReference type="EMBL" id="KON32213.1"/>
    </source>
</evidence>
<dbReference type="AlphaFoldDB" id="A0A0M0BUB2"/>
<name>A0A0M0BUB2_9ARCH</name>
<gene>
    <name evidence="1" type="ORF">AC478_00925</name>
</gene>
<proteinExistence type="predicted"/>
<reference evidence="2" key="1">
    <citation type="submission" date="2015-06" db="EMBL/GenBank/DDBJ databases">
        <title>New insights into the roles of widespread benthic archaea in carbon and nitrogen cycling.</title>
        <authorList>
            <person name="Lazar C.S."/>
            <person name="Baker B.J."/>
            <person name="Seitz K.W."/>
            <person name="Hyde A.S."/>
            <person name="Dick G.J."/>
            <person name="Hinrichs K.-U."/>
            <person name="Teske A.P."/>
        </authorList>
    </citation>
    <scope>NUCLEOTIDE SEQUENCE [LARGE SCALE GENOMIC DNA]</scope>
</reference>
<protein>
    <submittedName>
        <fullName evidence="1">Uncharacterized protein</fullName>
    </submittedName>
</protein>
<sequence>MKSIKLGFFTTLEFEDSDAGYDCLEKITKFREKNVIDKTDFDIICSMFELHKKLPPVAKVLYDNGFTLPENEVIPSCSQNAAWKYEQQNKPSKVLKYSDKYHETLNHRADSYCKNAVYTVGDLVAKYEYKVSMHDYGKIKKNHKLCIIAIKDKVILEHIEDY</sequence>
<comment type="caution">
    <text evidence="1">The sequence shown here is derived from an EMBL/GenBank/DDBJ whole genome shotgun (WGS) entry which is preliminary data.</text>
</comment>
<evidence type="ECO:0000313" key="2">
    <source>
        <dbReference type="Proteomes" id="UP000054016"/>
    </source>
</evidence>
<dbReference type="EMBL" id="LFWV01000008">
    <property type="protein sequence ID" value="KON32213.1"/>
    <property type="molecule type" value="Genomic_DNA"/>
</dbReference>
<organism evidence="1 2">
    <name type="scientific">miscellaneous Crenarchaeota group-1 archaeon SG8-32-3</name>
    <dbReference type="NCBI Taxonomy" id="1685125"/>
    <lineage>
        <taxon>Archaea</taxon>
        <taxon>Candidatus Bathyarchaeota</taxon>
        <taxon>MCG-1</taxon>
    </lineage>
</organism>
<accession>A0A0M0BUB2</accession>
<dbReference type="Proteomes" id="UP000054016">
    <property type="component" value="Unassembled WGS sequence"/>
</dbReference>